<dbReference type="GO" id="GO:0030154">
    <property type="term" value="P:cell differentiation"/>
    <property type="evidence" value="ECO:0007669"/>
    <property type="project" value="TreeGrafter"/>
</dbReference>
<dbReference type="Gene3D" id="1.10.30.10">
    <property type="entry name" value="High mobility group box domain"/>
    <property type="match status" value="1"/>
</dbReference>
<feature type="DNA-binding region" description="HMG box" evidence="3">
    <location>
        <begin position="202"/>
        <end position="279"/>
    </location>
</feature>
<organism evidence="6 7">
    <name type="scientific">Ophiocordyceps australis</name>
    <dbReference type="NCBI Taxonomy" id="1399860"/>
    <lineage>
        <taxon>Eukaryota</taxon>
        <taxon>Fungi</taxon>
        <taxon>Dikarya</taxon>
        <taxon>Ascomycota</taxon>
        <taxon>Pezizomycotina</taxon>
        <taxon>Sordariomycetes</taxon>
        <taxon>Hypocreomycetidae</taxon>
        <taxon>Hypocreales</taxon>
        <taxon>Ophiocordycipitaceae</taxon>
        <taxon>Ophiocordyceps</taxon>
    </lineage>
</organism>
<dbReference type="InterPro" id="IPR050140">
    <property type="entry name" value="SRY-related_HMG-box_TF-like"/>
</dbReference>
<reference evidence="6 7" key="1">
    <citation type="submission" date="2017-06" db="EMBL/GenBank/DDBJ databases">
        <title>Ant-infecting Ophiocordyceps genomes reveal a high diversity of potential behavioral manipulation genes and a possible major role for enterotoxins.</title>
        <authorList>
            <person name="De Bekker C."/>
            <person name="Evans H.C."/>
            <person name="Brachmann A."/>
            <person name="Hughes D.P."/>
        </authorList>
    </citation>
    <scope>NUCLEOTIDE SEQUENCE [LARGE SCALE GENOMIC DNA]</scope>
    <source>
        <strain evidence="6 7">Map64</strain>
    </source>
</reference>
<dbReference type="SMART" id="SM00398">
    <property type="entry name" value="HMG"/>
    <property type="match status" value="1"/>
</dbReference>
<dbReference type="Proteomes" id="UP000226192">
    <property type="component" value="Unassembled WGS sequence"/>
</dbReference>
<evidence type="ECO:0000259" key="5">
    <source>
        <dbReference type="PROSITE" id="PS50118"/>
    </source>
</evidence>
<dbReference type="InterPro" id="IPR036910">
    <property type="entry name" value="HMG_box_dom_sf"/>
</dbReference>
<keyword evidence="3" id="KW-0539">Nucleus</keyword>
<dbReference type="STRING" id="1399860.A0A2C5XUQ6"/>
<name>A0A2C5XUQ6_9HYPO</name>
<dbReference type="PROSITE" id="PS50118">
    <property type="entry name" value="HMG_BOX_2"/>
    <property type="match status" value="1"/>
</dbReference>
<dbReference type="CDD" id="cd01389">
    <property type="entry name" value="HMG-box_ROX1-like"/>
    <property type="match status" value="1"/>
</dbReference>
<dbReference type="GO" id="GO:0005634">
    <property type="term" value="C:nucleus"/>
    <property type="evidence" value="ECO:0007669"/>
    <property type="project" value="UniProtKB-UniRule"/>
</dbReference>
<dbReference type="OrthoDB" id="2307332at2759"/>
<sequence>MGHPPPSPASSMGKPTSLDRQPAPVSGGDYTRRYFEHQHLLRPQQRQDASAHRLACGYPNNDAHMSLMDKAEDNFGSDLYGATKAHRSSFQHAHMTPPTPPPAEDGLMTCSGLNLLRRANGNNALPIMAPESSAMKEQAAPQQPKRRPKRRSTKGEEPCMLDKPLSELAKEDAATSLNDIVAFVHRSTSVRQREQPQASNKIKRPLNAFLLYRKAFGPFAKKQLQKILNLKEEPKDQQLVSRLCGQSWVMETASIKSKFKGFLAETEKAKHIQAFPGYKYTPKSGKKQKEDDMGSPKRGLGVNGARPSSSCNAALGHGGATPSLPFGELDHFGYTSRFETQPLVDAGSQAYWPSASSLSHAPAGGLYGHNGYAADFYQQRPDLYSMPSDLLYGESAGPGAAAGSYVPQSYPNANLALTASLAGNPGPPSSDLCIDPSLLPGAGDRAFEWPSKSQVLDSSWKLPQGDRNSIFPSMPDLDADGAHNAYLMGASGDWQTEPLDNMSHFNDWMAHDDSLGGV</sequence>
<dbReference type="InterPro" id="IPR009071">
    <property type="entry name" value="HMG_box_dom"/>
</dbReference>
<feature type="domain" description="HMG box" evidence="5">
    <location>
        <begin position="202"/>
        <end position="279"/>
    </location>
</feature>
<evidence type="ECO:0000256" key="3">
    <source>
        <dbReference type="PROSITE-ProRule" id="PRU00267"/>
    </source>
</evidence>
<comment type="caution">
    <text evidence="6">The sequence shown here is derived from an EMBL/GenBank/DDBJ whole genome shotgun (WGS) entry which is preliminary data.</text>
</comment>
<protein>
    <recommendedName>
        <fullName evidence="5">HMG box domain-containing protein</fullName>
    </recommendedName>
</protein>
<dbReference type="GO" id="GO:0001228">
    <property type="term" value="F:DNA-binding transcription activator activity, RNA polymerase II-specific"/>
    <property type="evidence" value="ECO:0007669"/>
    <property type="project" value="TreeGrafter"/>
</dbReference>
<feature type="region of interest" description="Disordered" evidence="4">
    <location>
        <begin position="279"/>
        <end position="307"/>
    </location>
</feature>
<evidence type="ECO:0000256" key="4">
    <source>
        <dbReference type="SAM" id="MobiDB-lite"/>
    </source>
</evidence>
<evidence type="ECO:0000313" key="7">
    <source>
        <dbReference type="Proteomes" id="UP000226192"/>
    </source>
</evidence>
<dbReference type="GO" id="GO:0000978">
    <property type="term" value="F:RNA polymerase II cis-regulatory region sequence-specific DNA binding"/>
    <property type="evidence" value="ECO:0007669"/>
    <property type="project" value="TreeGrafter"/>
</dbReference>
<dbReference type="PANTHER" id="PTHR10270">
    <property type="entry name" value="SOX TRANSCRIPTION FACTOR"/>
    <property type="match status" value="1"/>
</dbReference>
<feature type="region of interest" description="Disordered" evidence="4">
    <location>
        <begin position="129"/>
        <end position="161"/>
    </location>
</feature>
<evidence type="ECO:0000256" key="2">
    <source>
        <dbReference type="ARBA" id="ARBA00023163"/>
    </source>
</evidence>
<proteinExistence type="predicted"/>
<accession>A0A2C5XUQ6</accession>
<feature type="region of interest" description="Disordered" evidence="4">
    <location>
        <begin position="1"/>
        <end position="30"/>
    </location>
</feature>
<keyword evidence="1 3" id="KW-0238">DNA-binding</keyword>
<dbReference type="PANTHER" id="PTHR10270:SF161">
    <property type="entry name" value="SEX-DETERMINING REGION Y PROTEIN"/>
    <property type="match status" value="1"/>
</dbReference>
<evidence type="ECO:0000256" key="1">
    <source>
        <dbReference type="ARBA" id="ARBA00023125"/>
    </source>
</evidence>
<dbReference type="AlphaFoldDB" id="A0A2C5XUQ6"/>
<keyword evidence="2" id="KW-0804">Transcription</keyword>
<keyword evidence="7" id="KW-1185">Reference proteome</keyword>
<gene>
    <name evidence="6" type="ORF">CDD81_3662</name>
</gene>
<dbReference type="SUPFAM" id="SSF47095">
    <property type="entry name" value="HMG-box"/>
    <property type="match status" value="1"/>
</dbReference>
<evidence type="ECO:0000313" key="6">
    <source>
        <dbReference type="EMBL" id="PHH59176.1"/>
    </source>
</evidence>
<dbReference type="EMBL" id="NJET01000231">
    <property type="protein sequence ID" value="PHH59176.1"/>
    <property type="molecule type" value="Genomic_DNA"/>
</dbReference>